<dbReference type="PANTHER" id="PTHR36179:SF2">
    <property type="entry name" value="LUD DOMAIN-CONTAINING PROTEIN"/>
    <property type="match status" value="1"/>
</dbReference>
<gene>
    <name evidence="2" type="ORF">F8A88_07315</name>
</gene>
<name>A0A6N6N3W1_9BACT</name>
<dbReference type="InterPro" id="IPR009501">
    <property type="entry name" value="UCP020269"/>
</dbReference>
<dbReference type="PIRSF" id="PIRSF020269">
    <property type="entry name" value="DUF1121"/>
    <property type="match status" value="1"/>
</dbReference>
<proteinExistence type="predicted"/>
<dbReference type="RefSeq" id="WP_151150478.1">
    <property type="nucleotide sequence ID" value="NZ_WAIE01000002.1"/>
</dbReference>
<evidence type="ECO:0000313" key="2">
    <source>
        <dbReference type="EMBL" id="KAB1442257.1"/>
    </source>
</evidence>
<dbReference type="PANTHER" id="PTHR36179">
    <property type="entry name" value="LUD_DOM DOMAIN-CONTAINING PROTEIN"/>
    <property type="match status" value="1"/>
</dbReference>
<feature type="domain" description="LUD" evidence="1">
    <location>
        <begin position="14"/>
        <end position="211"/>
    </location>
</feature>
<dbReference type="Proteomes" id="UP000438699">
    <property type="component" value="Unassembled WGS sequence"/>
</dbReference>
<dbReference type="InterPro" id="IPR037171">
    <property type="entry name" value="NagB/RpiA_transferase-like"/>
</dbReference>
<dbReference type="EMBL" id="WAIE01000002">
    <property type="protein sequence ID" value="KAB1442257.1"/>
    <property type="molecule type" value="Genomic_DNA"/>
</dbReference>
<evidence type="ECO:0000259" key="1">
    <source>
        <dbReference type="Pfam" id="PF02589"/>
    </source>
</evidence>
<reference evidence="2 3" key="1">
    <citation type="journal article" date="2017" name="Int. J. Syst. Evol. Microbiol.">
        <title>Desulfovibrio senegalensis sp. nov., a mesophilic sulfate reducer isolated from marine sediment.</title>
        <authorList>
            <person name="Thioye A."/>
            <person name="Gam Z.B.A."/>
            <person name="Mbengue M."/>
            <person name="Cayol J.L."/>
            <person name="Joseph-Bartoli M."/>
            <person name="Toure-Kane C."/>
            <person name="Labat M."/>
        </authorList>
    </citation>
    <scope>NUCLEOTIDE SEQUENCE [LARGE SCALE GENOMIC DNA]</scope>
    <source>
        <strain evidence="2 3">DSM 101509</strain>
    </source>
</reference>
<protein>
    <submittedName>
        <fullName evidence="2">Lactate utilization protein</fullName>
    </submittedName>
</protein>
<dbReference type="InterPro" id="IPR024185">
    <property type="entry name" value="FTHF_cligase-like_sf"/>
</dbReference>
<sequence>MSDAVAHYWELRLQDVAQALEDNNFTTSVVKDGAGARRVVLEEIVPSVAPKSVSWGGSLTVVGSGVYEALKDNPDFEVIDTYDKSLAPDAMVERRRQALLCDLFITGTNAVTEDGWLVNLDMIGNRVGAINFGPRNVVIIVGRNKIVPGLEQAIDRIKDYVAPVNAMRLNKKTPCSKTGVCHDCSSPDRICNVWTVTEKSFPKGRIHVILVNEDMGF</sequence>
<keyword evidence="3" id="KW-1185">Reference proteome</keyword>
<dbReference type="Pfam" id="PF02589">
    <property type="entry name" value="LUD_dom"/>
    <property type="match status" value="1"/>
</dbReference>
<dbReference type="InterPro" id="IPR003741">
    <property type="entry name" value="LUD_dom"/>
</dbReference>
<dbReference type="SUPFAM" id="SSF100950">
    <property type="entry name" value="NagB/RpiA/CoA transferase-like"/>
    <property type="match status" value="1"/>
</dbReference>
<dbReference type="Gene3D" id="3.40.50.10420">
    <property type="entry name" value="NagB/RpiA/CoA transferase-like"/>
    <property type="match status" value="1"/>
</dbReference>
<organism evidence="2 3">
    <name type="scientific">Pseudodesulfovibrio senegalensis</name>
    <dbReference type="NCBI Taxonomy" id="1721087"/>
    <lineage>
        <taxon>Bacteria</taxon>
        <taxon>Pseudomonadati</taxon>
        <taxon>Thermodesulfobacteriota</taxon>
        <taxon>Desulfovibrionia</taxon>
        <taxon>Desulfovibrionales</taxon>
        <taxon>Desulfovibrionaceae</taxon>
    </lineage>
</organism>
<accession>A0A6N6N3W1</accession>
<dbReference type="AlphaFoldDB" id="A0A6N6N3W1"/>
<comment type="caution">
    <text evidence="2">The sequence shown here is derived from an EMBL/GenBank/DDBJ whole genome shotgun (WGS) entry which is preliminary data.</text>
</comment>
<dbReference type="OrthoDB" id="9809147at2"/>
<evidence type="ECO:0000313" key="3">
    <source>
        <dbReference type="Proteomes" id="UP000438699"/>
    </source>
</evidence>